<sequence>MAAVGALVVLVLSVLLSQGSCSLDGPKNLRAGDELQVKREGLFPSDSALKKLFSVLENGAKVPLPKVKRETNVTLVQCGNSTAAACSVVNRTTYDQSSATAQLVGLEPALREVASPWYTRPPYHGPMTFPTRPPYNGPIMTFPTRPPYNGPIM</sequence>
<reference evidence="2" key="2">
    <citation type="submission" date="2016-06" db="EMBL/GenBank/DDBJ databases">
        <title>The genome of a short-lived fish provides insights into sex chromosome evolution and the genetic control of aging.</title>
        <authorList>
            <person name="Reichwald K."/>
            <person name="Felder M."/>
            <person name="Petzold A."/>
            <person name="Koch P."/>
            <person name="Groth M."/>
            <person name="Platzer M."/>
        </authorList>
    </citation>
    <scope>NUCLEOTIDE SEQUENCE</scope>
    <source>
        <tissue evidence="2">Brain</tissue>
    </source>
</reference>
<proteinExistence type="predicted"/>
<reference evidence="2" key="1">
    <citation type="submission" date="2016-05" db="EMBL/GenBank/DDBJ databases">
        <authorList>
            <person name="Lavstsen T."/>
            <person name="Jespersen J.S."/>
        </authorList>
    </citation>
    <scope>NUCLEOTIDE SEQUENCE</scope>
    <source>
        <tissue evidence="2">Brain</tissue>
    </source>
</reference>
<gene>
    <name evidence="2" type="primary">OLA.7538</name>
</gene>
<evidence type="ECO:0000256" key="1">
    <source>
        <dbReference type="SAM" id="SignalP"/>
    </source>
</evidence>
<evidence type="ECO:0008006" key="3">
    <source>
        <dbReference type="Google" id="ProtNLM"/>
    </source>
</evidence>
<protein>
    <recommendedName>
        <fullName evidence="3">Secreted protein</fullName>
    </recommendedName>
</protein>
<accession>A0A1A8NJB9</accession>
<feature type="chain" id="PRO_5008375730" description="Secreted protein" evidence="1">
    <location>
        <begin position="22"/>
        <end position="153"/>
    </location>
</feature>
<feature type="non-terminal residue" evidence="2">
    <location>
        <position position="153"/>
    </location>
</feature>
<keyword evidence="1" id="KW-0732">Signal</keyword>
<dbReference type="AlphaFoldDB" id="A0A1A8NJB9"/>
<dbReference type="EMBL" id="HAEH01002503">
    <property type="protein sequence ID" value="SBR69056.1"/>
    <property type="molecule type" value="Transcribed_RNA"/>
</dbReference>
<evidence type="ECO:0000313" key="2">
    <source>
        <dbReference type="EMBL" id="SBR69056.1"/>
    </source>
</evidence>
<organism evidence="2">
    <name type="scientific">Nothobranchius rachovii</name>
    <name type="common">bluefin notho</name>
    <dbReference type="NCBI Taxonomy" id="451742"/>
    <lineage>
        <taxon>Eukaryota</taxon>
        <taxon>Metazoa</taxon>
        <taxon>Chordata</taxon>
        <taxon>Craniata</taxon>
        <taxon>Vertebrata</taxon>
        <taxon>Euteleostomi</taxon>
        <taxon>Actinopterygii</taxon>
        <taxon>Neopterygii</taxon>
        <taxon>Teleostei</taxon>
        <taxon>Neoteleostei</taxon>
        <taxon>Acanthomorphata</taxon>
        <taxon>Ovalentaria</taxon>
        <taxon>Atherinomorphae</taxon>
        <taxon>Cyprinodontiformes</taxon>
        <taxon>Nothobranchiidae</taxon>
        <taxon>Nothobranchius</taxon>
    </lineage>
</organism>
<name>A0A1A8NJB9_9TELE</name>
<feature type="signal peptide" evidence="1">
    <location>
        <begin position="1"/>
        <end position="21"/>
    </location>
</feature>